<dbReference type="InterPro" id="IPR050428">
    <property type="entry name" value="TCS_sensor_his_kinase"/>
</dbReference>
<keyword evidence="6 11" id="KW-0812">Transmembrane</keyword>
<feature type="domain" description="Histidine kinase" evidence="12">
    <location>
        <begin position="240"/>
        <end position="453"/>
    </location>
</feature>
<feature type="transmembrane region" description="Helical" evidence="11">
    <location>
        <begin position="12"/>
        <end position="37"/>
    </location>
</feature>
<dbReference type="CDD" id="cd06225">
    <property type="entry name" value="HAMP"/>
    <property type="match status" value="1"/>
</dbReference>
<dbReference type="SUPFAM" id="SSF55874">
    <property type="entry name" value="ATPase domain of HSP90 chaperone/DNA topoisomerase II/histidine kinase"/>
    <property type="match status" value="1"/>
</dbReference>
<dbReference type="PROSITE" id="PS50109">
    <property type="entry name" value="HIS_KIN"/>
    <property type="match status" value="1"/>
</dbReference>
<comment type="subcellular location">
    <subcellularLocation>
        <location evidence="2">Membrane</location>
    </subcellularLocation>
</comment>
<evidence type="ECO:0000256" key="10">
    <source>
        <dbReference type="ARBA" id="ARBA00023136"/>
    </source>
</evidence>
<keyword evidence="4" id="KW-0597">Phosphoprotein</keyword>
<dbReference type="InterPro" id="IPR036890">
    <property type="entry name" value="HATPase_C_sf"/>
</dbReference>
<feature type="domain" description="HAMP" evidence="13">
    <location>
        <begin position="179"/>
        <end position="232"/>
    </location>
</feature>
<evidence type="ECO:0000256" key="9">
    <source>
        <dbReference type="ARBA" id="ARBA00023012"/>
    </source>
</evidence>
<keyword evidence="9" id="KW-0902">Two-component regulatory system</keyword>
<dbReference type="Pfam" id="PF00512">
    <property type="entry name" value="HisKA"/>
    <property type="match status" value="1"/>
</dbReference>
<dbReference type="Gene3D" id="6.10.340.10">
    <property type="match status" value="1"/>
</dbReference>
<evidence type="ECO:0000256" key="2">
    <source>
        <dbReference type="ARBA" id="ARBA00004370"/>
    </source>
</evidence>
<dbReference type="InterPro" id="IPR005467">
    <property type="entry name" value="His_kinase_dom"/>
</dbReference>
<dbReference type="SUPFAM" id="SSF47384">
    <property type="entry name" value="Homodimeric domain of signal transducing histidine kinase"/>
    <property type="match status" value="1"/>
</dbReference>
<dbReference type="PANTHER" id="PTHR45436:SF8">
    <property type="entry name" value="HISTIDINE KINASE"/>
    <property type="match status" value="1"/>
</dbReference>
<feature type="transmembrane region" description="Helical" evidence="11">
    <location>
        <begin position="155"/>
        <end position="177"/>
    </location>
</feature>
<sequence>MLPDRLRPRSVTGLAGLFGLVCALASVAIGMALYVLADLSFNRVQDARLAREKARLLAPIDGRAPGAGDVAARIAERVRRREISSIGHRLTDTRGTLLAGTAELRAPPGRDGAVLFRQPGEAWEAARAAQFALADGGRLTIVAESESIEDLGKSVWPLFGTALALSAIFGALASLLLGRLISARLAAIGTTANAIIAGDYSRRVPVDSLGGTFAEQARTFNRMLDRIEALMDNLRQVSSDIAHDLRTPLTRLQATLREAAEAGLAEEERTALITAADRECDGILSLFAALLRIGEVQAGRRRAQVATIRLAPLVEDVVESYAPAFVDSARTLRLEACEPCFIRGDADLFNQLLVNLIENAQLHTPEGSATQVSLRRDGASAVLMVRDDGNGIPASERQEVLGRFVRLERSRSTPGHGLGLALVAAIAGFHEATVELDDAGPGLIVRVRFPASEQGATF</sequence>
<evidence type="ECO:0000256" key="1">
    <source>
        <dbReference type="ARBA" id="ARBA00000085"/>
    </source>
</evidence>
<evidence type="ECO:0000313" key="14">
    <source>
        <dbReference type="EMBL" id="NIJ65127.1"/>
    </source>
</evidence>
<dbReference type="InterPro" id="IPR003661">
    <property type="entry name" value="HisK_dim/P_dom"/>
</dbReference>
<gene>
    <name evidence="14" type="ORF">FHR20_002089</name>
</gene>
<dbReference type="Pfam" id="PF02518">
    <property type="entry name" value="HATPase_c"/>
    <property type="match status" value="1"/>
</dbReference>
<dbReference type="Pfam" id="PF00672">
    <property type="entry name" value="HAMP"/>
    <property type="match status" value="1"/>
</dbReference>
<dbReference type="AlphaFoldDB" id="A0A7X5ZVH0"/>
<keyword evidence="15" id="KW-1185">Reference proteome</keyword>
<dbReference type="Gene3D" id="3.30.565.10">
    <property type="entry name" value="Histidine kinase-like ATPase, C-terminal domain"/>
    <property type="match status" value="1"/>
</dbReference>
<evidence type="ECO:0000256" key="8">
    <source>
        <dbReference type="ARBA" id="ARBA00022989"/>
    </source>
</evidence>
<evidence type="ECO:0000259" key="13">
    <source>
        <dbReference type="PROSITE" id="PS50885"/>
    </source>
</evidence>
<dbReference type="SMART" id="SM00388">
    <property type="entry name" value="HisKA"/>
    <property type="match status" value="1"/>
</dbReference>
<evidence type="ECO:0000256" key="6">
    <source>
        <dbReference type="ARBA" id="ARBA00022692"/>
    </source>
</evidence>
<evidence type="ECO:0000256" key="4">
    <source>
        <dbReference type="ARBA" id="ARBA00022553"/>
    </source>
</evidence>
<dbReference type="SMART" id="SM00304">
    <property type="entry name" value="HAMP"/>
    <property type="match status" value="1"/>
</dbReference>
<evidence type="ECO:0000256" key="11">
    <source>
        <dbReference type="SAM" id="Phobius"/>
    </source>
</evidence>
<dbReference type="Gene3D" id="1.10.287.130">
    <property type="match status" value="1"/>
</dbReference>
<dbReference type="SMART" id="SM00387">
    <property type="entry name" value="HATPase_c"/>
    <property type="match status" value="1"/>
</dbReference>
<evidence type="ECO:0000256" key="3">
    <source>
        <dbReference type="ARBA" id="ARBA00012438"/>
    </source>
</evidence>
<accession>A0A7X5ZVH0</accession>
<keyword evidence="10 11" id="KW-0472">Membrane</keyword>
<reference evidence="14 15" key="1">
    <citation type="submission" date="2020-03" db="EMBL/GenBank/DDBJ databases">
        <title>Genomic Encyclopedia of Type Strains, Phase IV (KMG-IV): sequencing the most valuable type-strain genomes for metagenomic binning, comparative biology and taxonomic classification.</title>
        <authorList>
            <person name="Goeker M."/>
        </authorList>
    </citation>
    <scope>NUCLEOTIDE SEQUENCE [LARGE SCALE GENOMIC DNA]</scope>
    <source>
        <strain evidence="14 15">DSM 4733</strain>
    </source>
</reference>
<dbReference type="CDD" id="cd00082">
    <property type="entry name" value="HisKA"/>
    <property type="match status" value="1"/>
</dbReference>
<evidence type="ECO:0000313" key="15">
    <source>
        <dbReference type="Proteomes" id="UP000564677"/>
    </source>
</evidence>
<dbReference type="InterPro" id="IPR003594">
    <property type="entry name" value="HATPase_dom"/>
</dbReference>
<dbReference type="PROSITE" id="PS50885">
    <property type="entry name" value="HAMP"/>
    <property type="match status" value="1"/>
</dbReference>
<evidence type="ECO:0000259" key="12">
    <source>
        <dbReference type="PROSITE" id="PS50109"/>
    </source>
</evidence>
<comment type="caution">
    <text evidence="14">The sequence shown here is derived from an EMBL/GenBank/DDBJ whole genome shotgun (WGS) entry which is preliminary data.</text>
</comment>
<dbReference type="PRINTS" id="PR00344">
    <property type="entry name" value="BCTRLSENSOR"/>
</dbReference>
<comment type="catalytic activity">
    <reaction evidence="1">
        <text>ATP + protein L-histidine = ADP + protein N-phospho-L-histidine.</text>
        <dbReference type="EC" id="2.7.13.3"/>
    </reaction>
</comment>
<dbReference type="RefSeq" id="WP_167299564.1">
    <property type="nucleotide sequence ID" value="NZ_JAASQV010000002.1"/>
</dbReference>
<dbReference type="CDD" id="cd00075">
    <property type="entry name" value="HATPase"/>
    <property type="match status" value="1"/>
</dbReference>
<dbReference type="Proteomes" id="UP000564677">
    <property type="component" value="Unassembled WGS sequence"/>
</dbReference>
<dbReference type="EMBL" id="JAASQV010000002">
    <property type="protein sequence ID" value="NIJ65127.1"/>
    <property type="molecule type" value="Genomic_DNA"/>
</dbReference>
<dbReference type="GO" id="GO:0000155">
    <property type="term" value="F:phosphorelay sensor kinase activity"/>
    <property type="evidence" value="ECO:0007669"/>
    <property type="project" value="InterPro"/>
</dbReference>
<proteinExistence type="predicted"/>
<organism evidence="14 15">
    <name type="scientific">Sphingomonas leidyi</name>
    <dbReference type="NCBI Taxonomy" id="68569"/>
    <lineage>
        <taxon>Bacteria</taxon>
        <taxon>Pseudomonadati</taxon>
        <taxon>Pseudomonadota</taxon>
        <taxon>Alphaproteobacteria</taxon>
        <taxon>Sphingomonadales</taxon>
        <taxon>Sphingomonadaceae</taxon>
        <taxon>Sphingomonas</taxon>
    </lineage>
</organism>
<dbReference type="InterPro" id="IPR036097">
    <property type="entry name" value="HisK_dim/P_sf"/>
</dbReference>
<evidence type="ECO:0000256" key="7">
    <source>
        <dbReference type="ARBA" id="ARBA00022777"/>
    </source>
</evidence>
<dbReference type="InterPro" id="IPR004358">
    <property type="entry name" value="Sig_transdc_His_kin-like_C"/>
</dbReference>
<name>A0A7X5ZVH0_9SPHN</name>
<dbReference type="PANTHER" id="PTHR45436">
    <property type="entry name" value="SENSOR HISTIDINE KINASE YKOH"/>
    <property type="match status" value="1"/>
</dbReference>
<protein>
    <recommendedName>
        <fullName evidence="3">histidine kinase</fullName>
        <ecNumber evidence="3">2.7.13.3</ecNumber>
    </recommendedName>
</protein>
<dbReference type="GO" id="GO:0005886">
    <property type="term" value="C:plasma membrane"/>
    <property type="evidence" value="ECO:0007669"/>
    <property type="project" value="TreeGrafter"/>
</dbReference>
<keyword evidence="8 11" id="KW-1133">Transmembrane helix</keyword>
<evidence type="ECO:0000256" key="5">
    <source>
        <dbReference type="ARBA" id="ARBA00022679"/>
    </source>
</evidence>
<keyword evidence="5" id="KW-0808">Transferase</keyword>
<dbReference type="InterPro" id="IPR003660">
    <property type="entry name" value="HAMP_dom"/>
</dbReference>
<dbReference type="EC" id="2.7.13.3" evidence="3"/>
<keyword evidence="7" id="KW-0418">Kinase</keyword>